<protein>
    <submittedName>
        <fullName evidence="3">Uncharacterized protein</fullName>
    </submittedName>
</protein>
<organism evidence="3 4">
    <name type="scientific">Pseudogemmatithrix spongiicola</name>
    <dbReference type="NCBI Taxonomy" id="3062599"/>
    <lineage>
        <taxon>Bacteria</taxon>
        <taxon>Pseudomonadati</taxon>
        <taxon>Gemmatimonadota</taxon>
        <taxon>Gemmatimonadia</taxon>
        <taxon>Gemmatimonadales</taxon>
        <taxon>Gemmatimonadaceae</taxon>
        <taxon>Pseudogemmatithrix</taxon>
    </lineage>
</organism>
<dbReference type="EMBL" id="CP130612">
    <property type="protein sequence ID" value="WKW11247.1"/>
    <property type="molecule type" value="Genomic_DNA"/>
</dbReference>
<dbReference type="KEGG" id="pspc:Strain318_000483"/>
<evidence type="ECO:0000313" key="3">
    <source>
        <dbReference type="EMBL" id="WKW14157.1"/>
    </source>
</evidence>
<reference evidence="3" key="1">
    <citation type="submission" date="2023-07" db="EMBL/GenBank/DDBJ databases">
        <authorList>
            <person name="Haufschild T."/>
            <person name="Kallscheuer N."/>
            <person name="Hammer J."/>
            <person name="Kohn T."/>
            <person name="Kabuu M."/>
            <person name="Jogler M."/>
            <person name="Wohfarth N."/>
            <person name="Heuer A."/>
            <person name="Rohde M."/>
            <person name="van Teeseling M.C.F."/>
            <person name="Jogler C."/>
        </authorList>
    </citation>
    <scope>NUCLEOTIDE SEQUENCE</scope>
    <source>
        <strain evidence="2">Strain 138</strain>
        <strain evidence="3">Strain 318</strain>
    </source>
</reference>
<proteinExistence type="predicted"/>
<name>A0AA49Q6L3_9BACT</name>
<feature type="chain" id="PRO_5041274611" evidence="1">
    <location>
        <begin position="16"/>
        <end position="156"/>
    </location>
</feature>
<sequence length="156" mass="16205">MKILMTLIAALTVVAADSPPPAPSAPAQGGCYGMWYCTGGHYMLPGPIGAYRDHHGDCRVCLVEGGCHAGCFEVDAGKKVDYTRMVASAAAMDVQGVIDAAAVAREFALFNSERSSVQILSCDKATIIASIPVEGVTRQLAAARLRGVPTHLAAGE</sequence>
<keyword evidence="4" id="KW-1185">Reference proteome</keyword>
<evidence type="ECO:0000313" key="4">
    <source>
        <dbReference type="Proteomes" id="UP001229955"/>
    </source>
</evidence>
<dbReference type="EMBL" id="CP130613">
    <property type="protein sequence ID" value="WKW14157.1"/>
    <property type="molecule type" value="Genomic_DNA"/>
</dbReference>
<accession>A0AA49Q6L3</accession>
<accession>A0AA49Q3W1</accession>
<keyword evidence="1" id="KW-0732">Signal</keyword>
<dbReference type="RefSeq" id="WP_367886947.1">
    <property type="nucleotide sequence ID" value="NZ_CP130612.1"/>
</dbReference>
<dbReference type="AlphaFoldDB" id="A0AA49Q6L3"/>
<dbReference type="Proteomes" id="UP001229955">
    <property type="component" value="Chromosome"/>
</dbReference>
<feature type="signal peptide" evidence="1">
    <location>
        <begin position="1"/>
        <end position="15"/>
    </location>
</feature>
<evidence type="ECO:0000256" key="1">
    <source>
        <dbReference type="SAM" id="SignalP"/>
    </source>
</evidence>
<evidence type="ECO:0000313" key="2">
    <source>
        <dbReference type="EMBL" id="WKW11247.1"/>
    </source>
</evidence>
<gene>
    <name evidence="2" type="ORF">Strain138_000483</name>
    <name evidence="3" type="ORF">Strain318_000483</name>
</gene>